<sequence length="168" mass="19150">MKFSLKTMIVLSIFLYLPIAFFTKIQAKDETALVVHVERIKRIEGTLFYQLFECPESELVTWSDLRLIYANKTAVIDNNIIITLPHSAVKSVPDENGNRVAFRVFQDIDNDGVLAFSNGDIPKEPTGFSNNPSLILGMPKPVDTCFEYDSIRNVKVKLNNKRKRGKRK</sequence>
<dbReference type="Pfam" id="PF09912">
    <property type="entry name" value="DUF2141"/>
    <property type="match status" value="1"/>
</dbReference>
<comment type="caution">
    <text evidence="1">The sequence shown here is derived from an EMBL/GenBank/DDBJ whole genome shotgun (WGS) entry which is preliminary data.</text>
</comment>
<protein>
    <submittedName>
        <fullName evidence="1">DUF2141 domain-containing protein</fullName>
    </submittedName>
</protein>
<dbReference type="Proteomes" id="UP000315303">
    <property type="component" value="Unassembled WGS sequence"/>
</dbReference>
<dbReference type="AlphaFoldDB" id="A0A502KPK3"/>
<proteinExistence type="predicted"/>
<dbReference type="OrthoDB" id="9788332at2"/>
<dbReference type="EMBL" id="SAWY01000041">
    <property type="protein sequence ID" value="TPH12219.1"/>
    <property type="molecule type" value="Genomic_DNA"/>
</dbReference>
<evidence type="ECO:0000313" key="2">
    <source>
        <dbReference type="Proteomes" id="UP000315303"/>
    </source>
</evidence>
<accession>A0A502KPK3</accession>
<evidence type="ECO:0000313" key="1">
    <source>
        <dbReference type="EMBL" id="TPH12219.1"/>
    </source>
</evidence>
<name>A0A502KPK3_9GAMM</name>
<gene>
    <name evidence="1" type="ORF">EPA86_17910</name>
</gene>
<keyword evidence="2" id="KW-1185">Reference proteome</keyword>
<organism evidence="1 2">
    <name type="scientific">Litorilituus lipolyticus</name>
    <dbReference type="NCBI Taxonomy" id="2491017"/>
    <lineage>
        <taxon>Bacteria</taxon>
        <taxon>Pseudomonadati</taxon>
        <taxon>Pseudomonadota</taxon>
        <taxon>Gammaproteobacteria</taxon>
        <taxon>Alteromonadales</taxon>
        <taxon>Colwelliaceae</taxon>
        <taxon>Litorilituus</taxon>
    </lineage>
</organism>
<dbReference type="InterPro" id="IPR018673">
    <property type="entry name" value="DUF2141"/>
</dbReference>
<reference evidence="1 2" key="1">
    <citation type="submission" date="2019-01" db="EMBL/GenBank/DDBJ databases">
        <title>Litorilituus lipolytica sp. nov., isolated from intertidal sand of the Yellow Sea in China.</title>
        <authorList>
            <person name="Liu A."/>
        </authorList>
    </citation>
    <scope>NUCLEOTIDE SEQUENCE [LARGE SCALE GENOMIC DNA]</scope>
    <source>
        <strain evidence="1 2">RZ04</strain>
    </source>
</reference>